<evidence type="ECO:0000313" key="9">
    <source>
        <dbReference type="Proteomes" id="UP000434036"/>
    </source>
</evidence>
<dbReference type="Gene3D" id="2.70.150.10">
    <property type="entry name" value="Calcium-transporting ATPase, cytoplasmic transduction domain A"/>
    <property type="match status" value="1"/>
</dbReference>
<dbReference type="PRINTS" id="PR00120">
    <property type="entry name" value="HATPASE"/>
</dbReference>
<dbReference type="Gene3D" id="3.40.50.1000">
    <property type="entry name" value="HAD superfamily/HAD-like"/>
    <property type="match status" value="1"/>
</dbReference>
<reference evidence="8 9" key="1">
    <citation type="submission" date="2019-12" db="EMBL/GenBank/DDBJ databases">
        <authorList>
            <person name="Yang R."/>
        </authorList>
    </citation>
    <scope>NUCLEOTIDE SEQUENCE [LARGE SCALE GENOMIC DNA]</scope>
    <source>
        <strain evidence="8 9">DONG20-135</strain>
    </source>
</reference>
<feature type="transmembrane region" description="Helical" evidence="6">
    <location>
        <begin position="718"/>
        <end position="740"/>
    </location>
</feature>
<dbReference type="PANTHER" id="PTHR42861">
    <property type="entry name" value="CALCIUM-TRANSPORTING ATPASE"/>
    <property type="match status" value="1"/>
</dbReference>
<evidence type="ECO:0000256" key="1">
    <source>
        <dbReference type="ARBA" id="ARBA00004141"/>
    </source>
</evidence>
<protein>
    <submittedName>
        <fullName evidence="8">HAD-IC family P-type ATPase</fullName>
    </submittedName>
</protein>
<dbReference type="SFLD" id="SFLDG00002">
    <property type="entry name" value="C1.7:_P-type_atpase_like"/>
    <property type="match status" value="1"/>
</dbReference>
<keyword evidence="4 6" id="KW-1133">Transmembrane helix</keyword>
<evidence type="ECO:0000256" key="6">
    <source>
        <dbReference type="SAM" id="Phobius"/>
    </source>
</evidence>
<feature type="transmembrane region" description="Helical" evidence="6">
    <location>
        <begin position="50"/>
        <end position="68"/>
    </location>
</feature>
<dbReference type="SUPFAM" id="SSF81653">
    <property type="entry name" value="Calcium ATPase, transduction domain A"/>
    <property type="match status" value="1"/>
</dbReference>
<feature type="transmembrane region" description="Helical" evidence="6">
    <location>
        <begin position="594"/>
        <end position="615"/>
    </location>
</feature>
<name>A0A6N8U942_9FIRM</name>
<dbReference type="SFLD" id="SFLDS00003">
    <property type="entry name" value="Haloacid_Dehalogenase"/>
    <property type="match status" value="1"/>
</dbReference>
<dbReference type="InterPro" id="IPR044492">
    <property type="entry name" value="P_typ_ATPase_HD_dom"/>
</dbReference>
<dbReference type="SFLD" id="SFLDF00027">
    <property type="entry name" value="p-type_atpase"/>
    <property type="match status" value="1"/>
</dbReference>
<dbReference type="GO" id="GO:0005524">
    <property type="term" value="F:ATP binding"/>
    <property type="evidence" value="ECO:0007669"/>
    <property type="project" value="InterPro"/>
</dbReference>
<evidence type="ECO:0000256" key="5">
    <source>
        <dbReference type="ARBA" id="ARBA00023136"/>
    </source>
</evidence>
<feature type="transmembrane region" description="Helical" evidence="6">
    <location>
        <begin position="74"/>
        <end position="92"/>
    </location>
</feature>
<proteinExistence type="predicted"/>
<dbReference type="SUPFAM" id="SSF81660">
    <property type="entry name" value="Metal cation-transporting ATPase, ATP-binding domain N"/>
    <property type="match status" value="1"/>
</dbReference>
<keyword evidence="2 6" id="KW-0812">Transmembrane</keyword>
<dbReference type="AlphaFoldDB" id="A0A6N8U942"/>
<comment type="subcellular location">
    <subcellularLocation>
        <location evidence="1">Membrane</location>
        <topology evidence="1">Multi-pass membrane protein</topology>
    </subcellularLocation>
</comment>
<dbReference type="InterPro" id="IPR036412">
    <property type="entry name" value="HAD-like_sf"/>
</dbReference>
<evidence type="ECO:0000313" key="8">
    <source>
        <dbReference type="EMBL" id="MXQ73854.1"/>
    </source>
</evidence>
<feature type="transmembrane region" description="Helical" evidence="6">
    <location>
        <begin position="216"/>
        <end position="237"/>
    </location>
</feature>
<dbReference type="Pfam" id="PF00122">
    <property type="entry name" value="E1-E2_ATPase"/>
    <property type="match status" value="1"/>
</dbReference>
<feature type="transmembrane region" description="Helical" evidence="6">
    <location>
        <begin position="746"/>
        <end position="766"/>
    </location>
</feature>
<dbReference type="Gene3D" id="3.40.1110.10">
    <property type="entry name" value="Calcium-transporting ATPase, cytoplasmic domain N"/>
    <property type="match status" value="1"/>
</dbReference>
<dbReference type="InterPro" id="IPR001757">
    <property type="entry name" value="P_typ_ATPase"/>
</dbReference>
<dbReference type="SUPFAM" id="SSF81665">
    <property type="entry name" value="Calcium ATPase, transmembrane domain M"/>
    <property type="match status" value="1"/>
</dbReference>
<dbReference type="GO" id="GO:0016020">
    <property type="term" value="C:membrane"/>
    <property type="evidence" value="ECO:0007669"/>
    <property type="project" value="UniProtKB-SubCell"/>
</dbReference>
<dbReference type="Pfam" id="PF00702">
    <property type="entry name" value="Hydrolase"/>
    <property type="match status" value="1"/>
</dbReference>
<feature type="transmembrane region" description="Helical" evidence="6">
    <location>
        <begin position="663"/>
        <end position="683"/>
    </location>
</feature>
<gene>
    <name evidence="8" type="ORF">GSF08_07865</name>
</gene>
<keyword evidence="9" id="KW-1185">Reference proteome</keyword>
<feature type="transmembrane region" description="Helical" evidence="6">
    <location>
        <begin position="621"/>
        <end position="643"/>
    </location>
</feature>
<feature type="transmembrane region" description="Helical" evidence="6">
    <location>
        <begin position="689"/>
        <end position="706"/>
    </location>
</feature>
<evidence type="ECO:0000256" key="4">
    <source>
        <dbReference type="ARBA" id="ARBA00022989"/>
    </source>
</evidence>
<sequence>MDKHTHTRINADCQQGLSSGQVAKRKAEGLYNEQTVQTTKSYQDIIKGNVFTLFNLINAILAGLIIFVGSYKNLLFLGVIISNIVIGIFQEIRAKRTLDKLSLITSTQIHVIRDGMDQAVHIEDLVLDDIMKLASGDQICSDAVVLEGRLEVNESLINGESDIITKEPGDFLYSGSFVISGNAAARVEHVGKENFSYTIMSDAKTMRRHPSQLRDAINYILKIISIIIFPLGILLFAKQYFISHYTMAQAIVSTTGALIGMIPEGLVLLTSVALAVGTINLAKRKTLVQELYCIETLARVDTLCLDKTGTLTQGKMVLEEIISLGEEPIAEILQNIGYYLKDDNSTFHAIREKYGVSSTYRMLETLPFSSVRKVSGVTFENYGTYILGAYEFMHVPKNPVLEKQIKQYAAGGSRVLTLAHSCQAIHNTDIPKDLEPIAFLLLSDPIRPETKDTLDYFKRQGVDLKIISGDNPITVQAIAQKAGMENCTSIDASTLEESDIADAMKRFNVFGRVSPQQKKAMVLALQKDKHIVAMSGDGVNDVLALKEADCSIAVAGGSEAAKNVANLVLLDANFANLPHIVLEGRRVINNIQRAASLFLVKTTFSTVLALVTLFLNSLYPFMPIQLTLISTLTIGIPSFFLALEPNHNRVKGNFLINVMSRAIPGAITVLASILAVNIFAAVFHYPESVKSTLSVILTGVSGLCVLRRVCDPFTKKRALIFYSMMCLFIGCVCLFPDIFSLVRLDLFTFLCLLGGIIVVPIFMDVLHRFFNSFKKINAILENATK</sequence>
<dbReference type="GO" id="GO:0016887">
    <property type="term" value="F:ATP hydrolysis activity"/>
    <property type="evidence" value="ECO:0007669"/>
    <property type="project" value="InterPro"/>
</dbReference>
<dbReference type="Proteomes" id="UP000434036">
    <property type="component" value="Unassembled WGS sequence"/>
</dbReference>
<dbReference type="InterPro" id="IPR023214">
    <property type="entry name" value="HAD_sf"/>
</dbReference>
<dbReference type="PRINTS" id="PR00119">
    <property type="entry name" value="CATATPASE"/>
</dbReference>
<dbReference type="InterPro" id="IPR008250">
    <property type="entry name" value="ATPase_P-typ_transduc_dom_A_sf"/>
</dbReference>
<dbReference type="InterPro" id="IPR023298">
    <property type="entry name" value="ATPase_P-typ_TM_dom_sf"/>
</dbReference>
<dbReference type="NCBIfam" id="TIGR01494">
    <property type="entry name" value="ATPase_P-type"/>
    <property type="match status" value="2"/>
</dbReference>
<reference evidence="8 9" key="2">
    <citation type="submission" date="2020-01" db="EMBL/GenBank/DDBJ databases">
        <title>Clostridiaceae sp. nov. isolated from the gut of human by culturomics.</title>
        <authorList>
            <person name="Chang Y."/>
        </authorList>
    </citation>
    <scope>NUCLEOTIDE SEQUENCE [LARGE SCALE GENOMIC DNA]</scope>
    <source>
        <strain evidence="8 9">DONG20-135</strain>
    </source>
</reference>
<keyword evidence="5 6" id="KW-0472">Membrane</keyword>
<accession>A0A6N8U942</accession>
<dbReference type="CDD" id="cd02609">
    <property type="entry name" value="P-type_ATPase"/>
    <property type="match status" value="1"/>
</dbReference>
<dbReference type="RefSeq" id="WP_160625258.1">
    <property type="nucleotide sequence ID" value="NZ_WUUQ01000002.1"/>
</dbReference>
<evidence type="ECO:0000256" key="3">
    <source>
        <dbReference type="ARBA" id="ARBA00022967"/>
    </source>
</evidence>
<evidence type="ECO:0000256" key="2">
    <source>
        <dbReference type="ARBA" id="ARBA00022692"/>
    </source>
</evidence>
<dbReference type="EMBL" id="WUUQ01000002">
    <property type="protein sequence ID" value="MXQ73854.1"/>
    <property type="molecule type" value="Genomic_DNA"/>
</dbReference>
<dbReference type="InterPro" id="IPR059000">
    <property type="entry name" value="ATPase_P-type_domA"/>
</dbReference>
<organism evidence="8 9">
    <name type="scientific">Copranaerobaculum intestinale</name>
    <dbReference type="NCBI Taxonomy" id="2692629"/>
    <lineage>
        <taxon>Bacteria</taxon>
        <taxon>Bacillati</taxon>
        <taxon>Bacillota</taxon>
        <taxon>Erysipelotrichia</taxon>
        <taxon>Erysipelotrichales</taxon>
        <taxon>Erysipelotrichaceae</taxon>
        <taxon>Copranaerobaculum</taxon>
    </lineage>
</organism>
<dbReference type="InterPro" id="IPR018303">
    <property type="entry name" value="ATPase_P-typ_P_site"/>
</dbReference>
<dbReference type="SUPFAM" id="SSF56784">
    <property type="entry name" value="HAD-like"/>
    <property type="match status" value="1"/>
</dbReference>
<evidence type="ECO:0000259" key="7">
    <source>
        <dbReference type="Pfam" id="PF00122"/>
    </source>
</evidence>
<dbReference type="InterPro" id="IPR023299">
    <property type="entry name" value="ATPase_P-typ_cyto_dom_N"/>
</dbReference>
<dbReference type="PROSITE" id="PS00154">
    <property type="entry name" value="ATPASE_E1_E2"/>
    <property type="match status" value="1"/>
</dbReference>
<feature type="domain" description="P-type ATPase A" evidence="7">
    <location>
        <begin position="106"/>
        <end position="202"/>
    </location>
</feature>
<dbReference type="Gene3D" id="1.20.1110.10">
    <property type="entry name" value="Calcium-transporting ATPase, transmembrane domain"/>
    <property type="match status" value="1"/>
</dbReference>
<comment type="caution">
    <text evidence="8">The sequence shown here is derived from an EMBL/GenBank/DDBJ whole genome shotgun (WGS) entry which is preliminary data.</text>
</comment>
<keyword evidence="3" id="KW-1278">Translocase</keyword>
<feature type="transmembrane region" description="Helical" evidence="6">
    <location>
        <begin position="257"/>
        <end position="282"/>
    </location>
</feature>